<evidence type="ECO:0000256" key="5">
    <source>
        <dbReference type="SAM" id="Phobius"/>
    </source>
</evidence>
<sequence length="444" mass="49692">MEKPLATYRPAAVSKAFLGQQARLFCEAFVGHISLPDASSEVIWTKMGNESFMDSRMHLEHVQRWKKLFSNDGEVKETVEKWLSEVERIVFDEGIKKPVSGLKKCTQLYSLCVYPVRAPTGEGNSAVIVLAISRCLPHSKQLCSIVSREKLRQNGEGAQIVGAYLIIEDVQSTDFGTYLCTISNTGDQKIVMTTRLESWRDPSPPLFLWRGVVTILFCTSLTIVGLVLVIYTFKLISKENRVVSSILGKILEKSPFADSTPKKLGLVLLYGDEDAGIVESSVIPELKEKYSYNVFPQKLTSEGTVSDESKELINKVGRVMVVLTEKVVKEWTEFNVVSALQKIIPPQQHCILTAEPSPENFGNQQSQRGNFDFEKYIERYKVVMWSGDSGESKNELSSPSQGDKPADNSLQPPPVDERRKDAKSFLAKVHLTRSKKEPSPEAHV</sequence>
<evidence type="ECO:0000256" key="3">
    <source>
        <dbReference type="ARBA" id="ARBA00023319"/>
    </source>
</evidence>
<keyword evidence="5" id="KW-0812">Transmembrane</keyword>
<dbReference type="InterPro" id="IPR015621">
    <property type="entry name" value="IL-1_rcpt_fam"/>
</dbReference>
<keyword evidence="5" id="KW-1133">Transmembrane helix</keyword>
<dbReference type="PANTHER" id="PTHR11890:SF44">
    <property type="entry name" value="X-LINKED INTERLEUKIN-1 RECEPTOR ACCESSORY PROTEIN-LIKE 2"/>
    <property type="match status" value="1"/>
</dbReference>
<dbReference type="AlphaFoldDB" id="A0ABD0YXP0"/>
<evidence type="ECO:0000256" key="4">
    <source>
        <dbReference type="SAM" id="MobiDB-lite"/>
    </source>
</evidence>
<protein>
    <recommendedName>
        <fullName evidence="6">Ig-like domain-containing protein</fullName>
    </recommendedName>
</protein>
<evidence type="ECO:0000256" key="1">
    <source>
        <dbReference type="ARBA" id="ARBA00023157"/>
    </source>
</evidence>
<evidence type="ECO:0000256" key="2">
    <source>
        <dbReference type="ARBA" id="ARBA00023180"/>
    </source>
</evidence>
<feature type="region of interest" description="Disordered" evidence="4">
    <location>
        <begin position="388"/>
        <end position="444"/>
    </location>
</feature>
<dbReference type="EMBL" id="JBFDAA010000005">
    <property type="protein sequence ID" value="KAL1132117.1"/>
    <property type="molecule type" value="Genomic_DNA"/>
</dbReference>
<comment type="caution">
    <text evidence="7">The sequence shown here is derived from an EMBL/GenBank/DDBJ whole genome shotgun (WGS) entry which is preliminary data.</text>
</comment>
<keyword evidence="2" id="KW-0325">Glycoprotein</keyword>
<feature type="domain" description="Ig-like" evidence="6">
    <location>
        <begin position="4"/>
        <end position="197"/>
    </location>
</feature>
<keyword evidence="8" id="KW-1185">Reference proteome</keyword>
<keyword evidence="3" id="KW-0393">Immunoglobulin domain</keyword>
<accession>A0ABD0YXP0</accession>
<keyword evidence="1" id="KW-1015">Disulfide bond</keyword>
<dbReference type="Gene3D" id="3.40.50.10140">
    <property type="entry name" value="Toll/interleukin-1 receptor homology (TIR) domain"/>
    <property type="match status" value="1"/>
</dbReference>
<evidence type="ECO:0000313" key="7">
    <source>
        <dbReference type="EMBL" id="KAL1132117.1"/>
    </source>
</evidence>
<feature type="compositionally biased region" description="Basic and acidic residues" evidence="4">
    <location>
        <begin position="434"/>
        <end position="444"/>
    </location>
</feature>
<evidence type="ECO:0000259" key="6">
    <source>
        <dbReference type="PROSITE" id="PS50835"/>
    </source>
</evidence>
<dbReference type="PANTHER" id="PTHR11890">
    <property type="entry name" value="INTERLEUKIN-1 RECEPTOR FAMILY MEMBER"/>
    <property type="match status" value="1"/>
</dbReference>
<organism evidence="7 8">
    <name type="scientific">Ranatra chinensis</name>
    <dbReference type="NCBI Taxonomy" id="642074"/>
    <lineage>
        <taxon>Eukaryota</taxon>
        <taxon>Metazoa</taxon>
        <taxon>Ecdysozoa</taxon>
        <taxon>Arthropoda</taxon>
        <taxon>Hexapoda</taxon>
        <taxon>Insecta</taxon>
        <taxon>Pterygota</taxon>
        <taxon>Neoptera</taxon>
        <taxon>Paraneoptera</taxon>
        <taxon>Hemiptera</taxon>
        <taxon>Heteroptera</taxon>
        <taxon>Panheteroptera</taxon>
        <taxon>Nepomorpha</taxon>
        <taxon>Nepidae</taxon>
        <taxon>Ranatrinae</taxon>
        <taxon>Ranatra</taxon>
    </lineage>
</organism>
<keyword evidence="5" id="KW-0472">Membrane</keyword>
<gene>
    <name evidence="7" type="ORF">AAG570_010075</name>
</gene>
<feature type="transmembrane region" description="Helical" evidence="5">
    <location>
        <begin position="207"/>
        <end position="231"/>
    </location>
</feature>
<evidence type="ECO:0000313" key="8">
    <source>
        <dbReference type="Proteomes" id="UP001558652"/>
    </source>
</evidence>
<dbReference type="InterPro" id="IPR013783">
    <property type="entry name" value="Ig-like_fold"/>
</dbReference>
<dbReference type="SUPFAM" id="SSF48726">
    <property type="entry name" value="Immunoglobulin"/>
    <property type="match status" value="1"/>
</dbReference>
<name>A0ABD0YXP0_9HEMI</name>
<dbReference type="InterPro" id="IPR007110">
    <property type="entry name" value="Ig-like_dom"/>
</dbReference>
<dbReference type="InterPro" id="IPR036179">
    <property type="entry name" value="Ig-like_dom_sf"/>
</dbReference>
<dbReference type="Gene3D" id="2.60.40.10">
    <property type="entry name" value="Immunoglobulins"/>
    <property type="match status" value="1"/>
</dbReference>
<dbReference type="Proteomes" id="UP001558652">
    <property type="component" value="Unassembled WGS sequence"/>
</dbReference>
<proteinExistence type="predicted"/>
<reference evidence="7 8" key="1">
    <citation type="submission" date="2024-07" db="EMBL/GenBank/DDBJ databases">
        <title>Chromosome-level genome assembly of the water stick insect Ranatra chinensis (Heteroptera: Nepidae).</title>
        <authorList>
            <person name="Liu X."/>
        </authorList>
    </citation>
    <scope>NUCLEOTIDE SEQUENCE [LARGE SCALE GENOMIC DNA]</scope>
    <source>
        <strain evidence="7">Cailab_2021Rc</strain>
        <tissue evidence="7">Muscle</tissue>
    </source>
</reference>
<dbReference type="PROSITE" id="PS50835">
    <property type="entry name" value="IG_LIKE"/>
    <property type="match status" value="1"/>
</dbReference>
<dbReference type="InterPro" id="IPR035897">
    <property type="entry name" value="Toll_tir_struct_dom_sf"/>
</dbReference>